<dbReference type="EMBL" id="CAJNOL010000453">
    <property type="protein sequence ID" value="CAF1071719.1"/>
    <property type="molecule type" value="Genomic_DNA"/>
</dbReference>
<dbReference type="Proteomes" id="UP000663864">
    <property type="component" value="Unassembled WGS sequence"/>
</dbReference>
<dbReference type="EMBL" id="CAJOBD010007831">
    <property type="protein sequence ID" value="CAF4096778.1"/>
    <property type="molecule type" value="Genomic_DNA"/>
</dbReference>
<feature type="domain" description="USP" evidence="2">
    <location>
        <begin position="72"/>
        <end position="141"/>
    </location>
</feature>
<dbReference type="PROSITE" id="PS00972">
    <property type="entry name" value="USP_1"/>
    <property type="match status" value="1"/>
</dbReference>
<evidence type="ECO:0000313" key="3">
    <source>
        <dbReference type="EMBL" id="CAF0834388.1"/>
    </source>
</evidence>
<proteinExistence type="predicted"/>
<evidence type="ECO:0000259" key="2">
    <source>
        <dbReference type="PROSITE" id="PS50235"/>
    </source>
</evidence>
<name>A0A813USX8_9BILA</name>
<comment type="caution">
    <text evidence="3">The sequence shown here is derived from an EMBL/GenBank/DDBJ whole genome shotgun (WGS) entry which is preliminary data.</text>
</comment>
<keyword evidence="8" id="KW-1185">Reference proteome</keyword>
<sequence>MSSPIVLKNNENDSLDDGVPEPKYLTSESRLAAYDVLVESDLINLHHRPILGKQTEWEFLPQVNPRAPCGLVGFYNCGATCYMNSILQQLYMLPQISEHILSVPDDLDSANGTNKTGDSSLFYQLQQVFGHLMKSKMQYSY</sequence>
<dbReference type="InterPro" id="IPR028889">
    <property type="entry name" value="USP"/>
</dbReference>
<accession>A0A813USX8</accession>
<reference evidence="3" key="1">
    <citation type="submission" date="2021-02" db="EMBL/GenBank/DDBJ databases">
        <authorList>
            <person name="Nowell W R."/>
        </authorList>
    </citation>
    <scope>NUCLEOTIDE SEQUENCE</scope>
</reference>
<evidence type="ECO:0000313" key="8">
    <source>
        <dbReference type="Proteomes" id="UP000663870"/>
    </source>
</evidence>
<dbReference type="Proteomes" id="UP000663854">
    <property type="component" value="Unassembled WGS sequence"/>
</dbReference>
<dbReference type="AlphaFoldDB" id="A0A813USX8"/>
<dbReference type="Gene3D" id="3.90.70.10">
    <property type="entry name" value="Cysteine proteinases"/>
    <property type="match status" value="1"/>
</dbReference>
<feature type="region of interest" description="Disordered" evidence="1">
    <location>
        <begin position="1"/>
        <end position="21"/>
    </location>
</feature>
<evidence type="ECO:0000256" key="1">
    <source>
        <dbReference type="SAM" id="MobiDB-lite"/>
    </source>
</evidence>
<protein>
    <recommendedName>
        <fullName evidence="2">USP domain-containing protein</fullName>
    </recommendedName>
</protein>
<dbReference type="GO" id="GO:0005634">
    <property type="term" value="C:nucleus"/>
    <property type="evidence" value="ECO:0007669"/>
    <property type="project" value="TreeGrafter"/>
</dbReference>
<dbReference type="PANTHER" id="PTHR24006:SF943">
    <property type="entry name" value="UBIQUITIN CARBOXYL-TERMINAL HYDROLASE PUF"/>
    <property type="match status" value="1"/>
</dbReference>
<dbReference type="InterPro" id="IPR050164">
    <property type="entry name" value="Peptidase_C19"/>
</dbReference>
<dbReference type="InterPro" id="IPR018200">
    <property type="entry name" value="USP_CS"/>
</dbReference>
<dbReference type="PANTHER" id="PTHR24006">
    <property type="entry name" value="UBIQUITIN CARBOXYL-TERMINAL HYDROLASE"/>
    <property type="match status" value="1"/>
</dbReference>
<organism evidence="3 7">
    <name type="scientific">Rotaria sordida</name>
    <dbReference type="NCBI Taxonomy" id="392033"/>
    <lineage>
        <taxon>Eukaryota</taxon>
        <taxon>Metazoa</taxon>
        <taxon>Spiralia</taxon>
        <taxon>Gnathifera</taxon>
        <taxon>Rotifera</taxon>
        <taxon>Eurotatoria</taxon>
        <taxon>Bdelloidea</taxon>
        <taxon>Philodinida</taxon>
        <taxon>Philodinidae</taxon>
        <taxon>Rotaria</taxon>
    </lineage>
</organism>
<dbReference type="EMBL" id="CAJNOT010000093">
    <property type="protein sequence ID" value="CAF0834388.1"/>
    <property type="molecule type" value="Genomic_DNA"/>
</dbReference>
<dbReference type="InterPro" id="IPR001394">
    <property type="entry name" value="Peptidase_C19_UCH"/>
</dbReference>
<evidence type="ECO:0000313" key="4">
    <source>
        <dbReference type="EMBL" id="CAF0993517.1"/>
    </source>
</evidence>
<dbReference type="GO" id="GO:0016579">
    <property type="term" value="P:protein deubiquitination"/>
    <property type="evidence" value="ECO:0007669"/>
    <property type="project" value="InterPro"/>
</dbReference>
<dbReference type="Proteomes" id="UP000663870">
    <property type="component" value="Unassembled WGS sequence"/>
</dbReference>
<dbReference type="PROSITE" id="PS50235">
    <property type="entry name" value="USP_3"/>
    <property type="match status" value="1"/>
</dbReference>
<dbReference type="InterPro" id="IPR038765">
    <property type="entry name" value="Papain-like_cys_pep_sf"/>
</dbReference>
<evidence type="ECO:0000313" key="5">
    <source>
        <dbReference type="EMBL" id="CAF1071719.1"/>
    </source>
</evidence>
<dbReference type="EMBL" id="CAJNOH010000307">
    <property type="protein sequence ID" value="CAF0993517.1"/>
    <property type="molecule type" value="Genomic_DNA"/>
</dbReference>
<dbReference type="SUPFAM" id="SSF54001">
    <property type="entry name" value="Cysteine proteinases"/>
    <property type="match status" value="1"/>
</dbReference>
<dbReference type="GO" id="GO:0004843">
    <property type="term" value="F:cysteine-type deubiquitinase activity"/>
    <property type="evidence" value="ECO:0007669"/>
    <property type="project" value="InterPro"/>
</dbReference>
<evidence type="ECO:0000313" key="6">
    <source>
        <dbReference type="EMBL" id="CAF4096778.1"/>
    </source>
</evidence>
<dbReference type="Pfam" id="PF00443">
    <property type="entry name" value="UCH"/>
    <property type="match status" value="1"/>
</dbReference>
<dbReference type="Proteomes" id="UP000663836">
    <property type="component" value="Unassembled WGS sequence"/>
</dbReference>
<gene>
    <name evidence="6" type="ORF">JBS370_LOCUS31544</name>
    <name evidence="5" type="ORF">JXQ802_LOCUS17720</name>
    <name evidence="4" type="ORF">PYM288_LOCUS14242</name>
    <name evidence="3" type="ORF">ZHD862_LOCUS4042</name>
</gene>
<dbReference type="GO" id="GO:0005829">
    <property type="term" value="C:cytosol"/>
    <property type="evidence" value="ECO:0007669"/>
    <property type="project" value="TreeGrafter"/>
</dbReference>
<evidence type="ECO:0000313" key="7">
    <source>
        <dbReference type="Proteomes" id="UP000663864"/>
    </source>
</evidence>